<keyword evidence="5" id="KW-0408">Iron</keyword>
<organism evidence="7 8">
    <name type="scientific">Pseudomonas reidholzensis</name>
    <dbReference type="NCBI Taxonomy" id="1785162"/>
    <lineage>
        <taxon>Bacteria</taxon>
        <taxon>Pseudomonadati</taxon>
        <taxon>Pseudomonadota</taxon>
        <taxon>Gammaproteobacteria</taxon>
        <taxon>Pseudomonadales</taxon>
        <taxon>Pseudomonadaceae</taxon>
        <taxon>Pseudomonas</taxon>
    </lineage>
</organism>
<keyword evidence="8" id="KW-1185">Reference proteome</keyword>
<proteinExistence type="predicted"/>
<dbReference type="GO" id="GO:0020037">
    <property type="term" value="F:heme binding"/>
    <property type="evidence" value="ECO:0007669"/>
    <property type="project" value="InterPro"/>
</dbReference>
<dbReference type="InterPro" id="IPR009056">
    <property type="entry name" value="Cyt_c-like_dom"/>
</dbReference>
<keyword evidence="2" id="KW-0349">Heme</keyword>
<dbReference type="Gene3D" id="1.10.760.10">
    <property type="entry name" value="Cytochrome c-like domain"/>
    <property type="match status" value="1"/>
</dbReference>
<sequence length="123" mass="13541">MGCRTLARAIERSAAPNPERSFRKAKWLLAFGMFLPFFSAQATQDPEALYNRSCAACHAGQLPQAPKRGDSAAWEPRLAQGVDVLVAHVTQGFKAMPPRGLCRDCSTEDYRLVILWMSGSPDT</sequence>
<dbReference type="OrthoDB" id="9814708at2"/>
<keyword evidence="4" id="KW-0249">Electron transport</keyword>
<reference evidence="8" key="1">
    <citation type="submission" date="2018-08" db="EMBL/GenBank/DDBJ databases">
        <authorList>
            <person name="Blom J."/>
        </authorList>
    </citation>
    <scope>NUCLEOTIDE SEQUENCE [LARGE SCALE GENOMIC DNA]</scope>
    <source>
        <strain evidence="8">CCOS 865</strain>
    </source>
</reference>
<dbReference type="GO" id="GO:0005506">
    <property type="term" value="F:iron ion binding"/>
    <property type="evidence" value="ECO:0007669"/>
    <property type="project" value="InterPro"/>
</dbReference>
<dbReference type="EMBL" id="UNOZ01000002">
    <property type="protein sequence ID" value="SYX87832.1"/>
    <property type="molecule type" value="Genomic_DNA"/>
</dbReference>
<name>A0A383RLC5_9PSED</name>
<evidence type="ECO:0000256" key="4">
    <source>
        <dbReference type="ARBA" id="ARBA00022982"/>
    </source>
</evidence>
<evidence type="ECO:0000313" key="8">
    <source>
        <dbReference type="Proteomes" id="UP000263595"/>
    </source>
</evidence>
<dbReference type="AlphaFoldDB" id="A0A383RLC5"/>
<dbReference type="InterPro" id="IPR036909">
    <property type="entry name" value="Cyt_c-like_dom_sf"/>
</dbReference>
<accession>A0A383RLC5</accession>
<keyword evidence="1" id="KW-0813">Transport</keyword>
<evidence type="ECO:0000256" key="5">
    <source>
        <dbReference type="ARBA" id="ARBA00023004"/>
    </source>
</evidence>
<dbReference type="Proteomes" id="UP000263595">
    <property type="component" value="Unassembled WGS sequence"/>
</dbReference>
<gene>
    <name evidence="7" type="ORF">CCOS865_00053</name>
</gene>
<evidence type="ECO:0000256" key="2">
    <source>
        <dbReference type="ARBA" id="ARBA00022617"/>
    </source>
</evidence>
<dbReference type="InterPro" id="IPR002323">
    <property type="entry name" value="Cyt_CIE"/>
</dbReference>
<evidence type="ECO:0000313" key="7">
    <source>
        <dbReference type="EMBL" id="SYX87832.1"/>
    </source>
</evidence>
<dbReference type="Pfam" id="PF13442">
    <property type="entry name" value="Cytochrome_CBB3"/>
    <property type="match status" value="1"/>
</dbReference>
<keyword evidence="3" id="KW-0479">Metal-binding</keyword>
<evidence type="ECO:0000259" key="6">
    <source>
        <dbReference type="Pfam" id="PF13442"/>
    </source>
</evidence>
<protein>
    <submittedName>
        <fullName evidence="7">Cytochrome c5</fullName>
    </submittedName>
</protein>
<dbReference type="PANTHER" id="PTHR40942">
    <property type="match status" value="1"/>
</dbReference>
<dbReference type="GO" id="GO:0009055">
    <property type="term" value="F:electron transfer activity"/>
    <property type="evidence" value="ECO:0007669"/>
    <property type="project" value="InterPro"/>
</dbReference>
<dbReference type="PRINTS" id="PR00607">
    <property type="entry name" value="CYTCHROMECIE"/>
</dbReference>
<dbReference type="SUPFAM" id="SSF46626">
    <property type="entry name" value="Cytochrome c"/>
    <property type="match status" value="1"/>
</dbReference>
<dbReference type="PANTHER" id="PTHR40942:SF2">
    <property type="entry name" value="CYTOCHROME-RELATED"/>
    <property type="match status" value="1"/>
</dbReference>
<evidence type="ECO:0000256" key="1">
    <source>
        <dbReference type="ARBA" id="ARBA00022448"/>
    </source>
</evidence>
<feature type="domain" description="Cytochrome c" evidence="6">
    <location>
        <begin position="42"/>
        <end position="117"/>
    </location>
</feature>
<evidence type="ECO:0000256" key="3">
    <source>
        <dbReference type="ARBA" id="ARBA00022723"/>
    </source>
</evidence>